<keyword evidence="4 7" id="KW-1133">Transmembrane helix</keyword>
<dbReference type="GO" id="GO:0016020">
    <property type="term" value="C:membrane"/>
    <property type="evidence" value="ECO:0007669"/>
    <property type="project" value="UniProtKB-SubCell"/>
</dbReference>
<evidence type="ECO:0000256" key="3">
    <source>
        <dbReference type="ARBA" id="ARBA00022692"/>
    </source>
</evidence>
<dbReference type="SUPFAM" id="SSF81452">
    <property type="entry name" value="Cytochrome c oxidase subunit III-like"/>
    <property type="match status" value="2"/>
</dbReference>
<comment type="caution">
    <text evidence="9">The sequence shown here is derived from an EMBL/GenBank/DDBJ whole genome shotgun (WGS) entry which is preliminary data.</text>
</comment>
<protein>
    <submittedName>
        <fullName evidence="9">Cytochrome c oxidase subunit 3</fullName>
        <ecNumber evidence="9">1.9.3.1</ecNumber>
    </submittedName>
</protein>
<evidence type="ECO:0000256" key="1">
    <source>
        <dbReference type="ARBA" id="ARBA00004141"/>
    </source>
</evidence>
<dbReference type="GO" id="GO:0004129">
    <property type="term" value="F:cytochrome-c oxidase activity"/>
    <property type="evidence" value="ECO:0007669"/>
    <property type="project" value="InterPro"/>
</dbReference>
<dbReference type="GO" id="GO:0016491">
    <property type="term" value="F:oxidoreductase activity"/>
    <property type="evidence" value="ECO:0007669"/>
    <property type="project" value="UniProtKB-KW"/>
</dbReference>
<feature type="transmembrane region" description="Helical" evidence="7">
    <location>
        <begin position="380"/>
        <end position="399"/>
    </location>
</feature>
<evidence type="ECO:0000256" key="6">
    <source>
        <dbReference type="SAM" id="MobiDB-lite"/>
    </source>
</evidence>
<evidence type="ECO:0000256" key="4">
    <source>
        <dbReference type="ARBA" id="ARBA00022989"/>
    </source>
</evidence>
<comment type="similarity">
    <text evidence="2">Belongs to the cytochrome c oxidase subunit 3 family.</text>
</comment>
<dbReference type="Proteomes" id="UP000316095">
    <property type="component" value="Unassembled WGS sequence"/>
</dbReference>
<dbReference type="InterPro" id="IPR035973">
    <property type="entry name" value="Cyt_c_oxidase_su3-like_sf"/>
</dbReference>
<feature type="transmembrane region" description="Helical" evidence="7">
    <location>
        <begin position="40"/>
        <end position="63"/>
    </location>
</feature>
<feature type="domain" description="Heme-copper oxidase subunit III family profile" evidence="8">
    <location>
        <begin position="39"/>
        <end position="401"/>
    </location>
</feature>
<dbReference type="PROSITE" id="PS50253">
    <property type="entry name" value="COX3"/>
    <property type="match status" value="1"/>
</dbReference>
<dbReference type="EMBL" id="SJPG01000001">
    <property type="protein sequence ID" value="TWT59454.1"/>
    <property type="molecule type" value="Genomic_DNA"/>
</dbReference>
<dbReference type="InterPro" id="IPR000298">
    <property type="entry name" value="Cyt_c_oxidase-like_su3"/>
</dbReference>
<evidence type="ECO:0000256" key="7">
    <source>
        <dbReference type="SAM" id="Phobius"/>
    </source>
</evidence>
<keyword evidence="10" id="KW-1185">Reference proteome</keyword>
<evidence type="ECO:0000256" key="2">
    <source>
        <dbReference type="ARBA" id="ARBA00010581"/>
    </source>
</evidence>
<keyword evidence="9" id="KW-0560">Oxidoreductase</keyword>
<sequence length="401" mass="44852">MATAVEPHESHEDSHDDWHHQPFSAHHFDNAEQQFDSGKLGMWLFLVTEILFFSGLFCAYAVYRSTHPEVFIYASQFLDKYLGGMNTIVLIFSSLTMAWAVRCAQLGQRTGLVTLLGVTLFCAALFLGVKTFEYTEKAHKRLLWSGAFVKATDIGKQSQVFEVGKPLPKAEFEDRVMASLDTIKKFWWFACVIPLVLIGIGYGSGSRPWRTTGFAGLISIFGILAGIWISIEIHHAQHAGDHADGHGDSHAVAEHEGEHAEDDHGEHDHAQTAEEKEAAEIDAEALAIQEKIGIEASEAPDMILGEMNNAIPAISTPVVTNSQADAPRNANIFFSIYYFMTGLHAFHIICGMIAITWLMVRSVENHFRPDYFGPVDFVGLYWHIVDLIWIYLFPLLYLIGH</sequence>
<dbReference type="InterPro" id="IPR024791">
    <property type="entry name" value="Cyt_c/ubiquinol_Oxase_su3"/>
</dbReference>
<reference evidence="9 10" key="1">
    <citation type="submission" date="2019-02" db="EMBL/GenBank/DDBJ databases">
        <title>Deep-cultivation of Planctomycetes and their phenomic and genomic characterization uncovers novel biology.</title>
        <authorList>
            <person name="Wiegand S."/>
            <person name="Jogler M."/>
            <person name="Boedeker C."/>
            <person name="Pinto D."/>
            <person name="Vollmers J."/>
            <person name="Rivas-Marin E."/>
            <person name="Kohn T."/>
            <person name="Peeters S.H."/>
            <person name="Heuer A."/>
            <person name="Rast P."/>
            <person name="Oberbeckmann S."/>
            <person name="Bunk B."/>
            <person name="Jeske O."/>
            <person name="Meyerdierks A."/>
            <person name="Storesund J.E."/>
            <person name="Kallscheuer N."/>
            <person name="Luecker S."/>
            <person name="Lage O.M."/>
            <person name="Pohl T."/>
            <person name="Merkel B.J."/>
            <person name="Hornburger P."/>
            <person name="Mueller R.-W."/>
            <person name="Bruemmer F."/>
            <person name="Labrenz M."/>
            <person name="Spormann A.M."/>
            <person name="Op Den Camp H."/>
            <person name="Overmann J."/>
            <person name="Amann R."/>
            <person name="Jetten M.S.M."/>
            <person name="Mascher T."/>
            <person name="Medema M.H."/>
            <person name="Devos D.P."/>
            <person name="Kaster A.-K."/>
            <person name="Ovreas L."/>
            <person name="Rohde M."/>
            <person name="Galperin M.Y."/>
            <person name="Jogler C."/>
        </authorList>
    </citation>
    <scope>NUCLEOTIDE SEQUENCE [LARGE SCALE GENOMIC DNA]</scope>
    <source>
        <strain evidence="9 10">Pan54</strain>
    </source>
</reference>
<evidence type="ECO:0000256" key="5">
    <source>
        <dbReference type="ARBA" id="ARBA00023136"/>
    </source>
</evidence>
<feature type="transmembrane region" description="Helical" evidence="7">
    <location>
        <begin position="336"/>
        <end position="360"/>
    </location>
</feature>
<feature type="transmembrane region" description="Helical" evidence="7">
    <location>
        <begin position="211"/>
        <end position="231"/>
    </location>
</feature>
<dbReference type="Gene3D" id="1.20.120.80">
    <property type="entry name" value="Cytochrome c oxidase, subunit III, four-helix bundle"/>
    <property type="match status" value="2"/>
</dbReference>
<comment type="subcellular location">
    <subcellularLocation>
        <location evidence="1">Membrane</location>
        <topology evidence="1">Multi-pass membrane protein</topology>
    </subcellularLocation>
</comment>
<evidence type="ECO:0000259" key="8">
    <source>
        <dbReference type="PROSITE" id="PS50253"/>
    </source>
</evidence>
<dbReference type="AlphaFoldDB" id="A0A5C5X9C9"/>
<dbReference type="InterPro" id="IPR013833">
    <property type="entry name" value="Cyt_c_oxidase_su3_a-hlx"/>
</dbReference>
<dbReference type="Pfam" id="PF00510">
    <property type="entry name" value="COX3"/>
    <property type="match status" value="2"/>
</dbReference>
<name>A0A5C5X9C9_9PLAN</name>
<feature type="region of interest" description="Disordered" evidence="6">
    <location>
        <begin position="239"/>
        <end position="276"/>
    </location>
</feature>
<dbReference type="EC" id="1.9.3.1" evidence="9"/>
<keyword evidence="5 7" id="KW-0472">Membrane</keyword>
<organism evidence="9 10">
    <name type="scientific">Rubinisphaera italica</name>
    <dbReference type="NCBI Taxonomy" id="2527969"/>
    <lineage>
        <taxon>Bacteria</taxon>
        <taxon>Pseudomonadati</taxon>
        <taxon>Planctomycetota</taxon>
        <taxon>Planctomycetia</taxon>
        <taxon>Planctomycetales</taxon>
        <taxon>Planctomycetaceae</taxon>
        <taxon>Rubinisphaera</taxon>
    </lineage>
</organism>
<dbReference type="RefSeq" id="WP_242631179.1">
    <property type="nucleotide sequence ID" value="NZ_SJPG01000001.1"/>
</dbReference>
<feature type="transmembrane region" description="Helical" evidence="7">
    <location>
        <begin position="186"/>
        <end position="205"/>
    </location>
</feature>
<evidence type="ECO:0000313" key="10">
    <source>
        <dbReference type="Proteomes" id="UP000316095"/>
    </source>
</evidence>
<dbReference type="GO" id="GO:0019646">
    <property type="term" value="P:aerobic electron transport chain"/>
    <property type="evidence" value="ECO:0007669"/>
    <property type="project" value="InterPro"/>
</dbReference>
<keyword evidence="3 7" id="KW-0812">Transmembrane</keyword>
<proteinExistence type="inferred from homology"/>
<dbReference type="PANTHER" id="PTHR11403:SF6">
    <property type="entry name" value="NITRIC OXIDE REDUCTASE SUBUNIT E"/>
    <property type="match status" value="1"/>
</dbReference>
<gene>
    <name evidence="9" type="primary">ctaE</name>
    <name evidence="9" type="ORF">Pan54_01600</name>
</gene>
<evidence type="ECO:0000313" key="9">
    <source>
        <dbReference type="EMBL" id="TWT59454.1"/>
    </source>
</evidence>
<feature type="transmembrane region" description="Helical" evidence="7">
    <location>
        <begin position="113"/>
        <end position="132"/>
    </location>
</feature>
<feature type="transmembrane region" description="Helical" evidence="7">
    <location>
        <begin position="83"/>
        <end position="101"/>
    </location>
</feature>
<accession>A0A5C5X9C9</accession>
<dbReference type="PANTHER" id="PTHR11403">
    <property type="entry name" value="CYTOCHROME C OXIDASE SUBUNIT III"/>
    <property type="match status" value="1"/>
</dbReference>